<feature type="coiled-coil region" evidence="3">
    <location>
        <begin position="163"/>
        <end position="190"/>
    </location>
</feature>
<dbReference type="SUPFAM" id="SSF53254">
    <property type="entry name" value="Phosphoglycerate mutase-like"/>
    <property type="match status" value="1"/>
</dbReference>
<evidence type="ECO:0000256" key="2">
    <source>
        <dbReference type="PIRSR" id="PIRSR613078-2"/>
    </source>
</evidence>
<evidence type="ECO:0000256" key="3">
    <source>
        <dbReference type="SAM" id="Coils"/>
    </source>
</evidence>
<feature type="compositionally biased region" description="Low complexity" evidence="4">
    <location>
        <begin position="89"/>
        <end position="99"/>
    </location>
</feature>
<dbReference type="InterPro" id="IPR052765">
    <property type="entry name" value="PGM-Related"/>
</dbReference>
<dbReference type="Proteomes" id="UP000256970">
    <property type="component" value="Unassembled WGS sequence"/>
</dbReference>
<keyword evidence="6" id="KW-1185">Reference proteome</keyword>
<organism evidence="5 6">
    <name type="scientific">Tetradesmus obliquus</name>
    <name type="common">Green alga</name>
    <name type="synonym">Acutodesmus obliquus</name>
    <dbReference type="NCBI Taxonomy" id="3088"/>
    <lineage>
        <taxon>Eukaryota</taxon>
        <taxon>Viridiplantae</taxon>
        <taxon>Chlorophyta</taxon>
        <taxon>core chlorophytes</taxon>
        <taxon>Chlorophyceae</taxon>
        <taxon>CS clade</taxon>
        <taxon>Sphaeropleales</taxon>
        <taxon>Scenedesmaceae</taxon>
        <taxon>Tetradesmus</taxon>
    </lineage>
</organism>
<name>A0A383WLP6_TETOB</name>
<dbReference type="EMBL" id="FNXT01001303">
    <property type="protein sequence ID" value="SZX78089.1"/>
    <property type="molecule type" value="Genomic_DNA"/>
</dbReference>
<sequence>MQHALPSTNLNGCGSVHVRDVRAVHRSGVQPATAHLGVSMTASCQFHATAAAGPSPNRRGRLQQCSSIGSSTAWPSQQLRSPTCIQTKSSSRSSSSTLRVSRHSKSRLIACASAPSSQVGTAQNSSSSTAAAASPAATPAASSVAAAADVGKQLSSADQGQQISGLAELVRQQQAAINELHQEVLQLRSLAGALQESAAGPLQESSSSQAAPAAAAATNGSSAASSPARTASRILNLQHQQQYQQQLQQLAYGGSYKAMTLEDFRALPDKIILVRHAESQGNVDARIYSTTPDYEVPLSARGWEQAVACGDDIRGLMEAEHGAGYKLFFMTSPYCRTRQTFVGVRQAFPDENFAGVQEEVQLREQDFGNFQNPDKIKADLAERNRFGRFYYRFPGGESGSDVYNRVSIFEDHLIRDMKAGRFSSSTSLCLVTHGLTMRVFLMRWFNWTVESFLQVYNPPNAKAVVVEKMSEEEFISKTSRLHERRQTLQVKNAYRLRKDSMARLKISPTATVENVDIVAHTYMP</sequence>
<dbReference type="InterPro" id="IPR029033">
    <property type="entry name" value="His_PPase_superfam"/>
</dbReference>
<gene>
    <name evidence="5" type="ORF">BQ4739_LOCUS18409</name>
</gene>
<dbReference type="SMART" id="SM00855">
    <property type="entry name" value="PGAM"/>
    <property type="match status" value="1"/>
</dbReference>
<feature type="active site" description="Proton donor/acceptor" evidence="1">
    <location>
        <position position="364"/>
    </location>
</feature>
<evidence type="ECO:0000313" key="6">
    <source>
        <dbReference type="Proteomes" id="UP000256970"/>
    </source>
</evidence>
<feature type="active site" description="Tele-phosphohistidine intermediate" evidence="1">
    <location>
        <position position="276"/>
    </location>
</feature>
<evidence type="ECO:0000256" key="4">
    <source>
        <dbReference type="SAM" id="MobiDB-lite"/>
    </source>
</evidence>
<dbReference type="AlphaFoldDB" id="A0A383WLP6"/>
<dbReference type="STRING" id="3088.A0A383WLP6"/>
<evidence type="ECO:0000256" key="1">
    <source>
        <dbReference type="PIRSR" id="PIRSR613078-1"/>
    </source>
</evidence>
<proteinExistence type="predicted"/>
<feature type="compositionally biased region" description="Low complexity" evidence="4">
    <location>
        <begin position="205"/>
        <end position="229"/>
    </location>
</feature>
<feature type="binding site" evidence="2">
    <location>
        <position position="336"/>
    </location>
    <ligand>
        <name>substrate</name>
    </ligand>
</feature>
<protein>
    <recommendedName>
        <fullName evidence="7">Phosphoglycerate mutase-like protein</fullName>
    </recommendedName>
</protein>
<dbReference type="InterPro" id="IPR013078">
    <property type="entry name" value="His_Pase_superF_clade-1"/>
</dbReference>
<feature type="binding site" evidence="2">
    <location>
        <position position="375"/>
    </location>
    <ligand>
        <name>substrate</name>
    </ligand>
</feature>
<evidence type="ECO:0008006" key="7">
    <source>
        <dbReference type="Google" id="ProtNLM"/>
    </source>
</evidence>
<dbReference type="Gene3D" id="3.40.50.1240">
    <property type="entry name" value="Phosphoglycerate mutase-like"/>
    <property type="match status" value="1"/>
</dbReference>
<reference evidence="5 6" key="1">
    <citation type="submission" date="2016-10" db="EMBL/GenBank/DDBJ databases">
        <authorList>
            <person name="Cai Z."/>
        </authorList>
    </citation>
    <scope>NUCLEOTIDE SEQUENCE [LARGE SCALE GENOMIC DNA]</scope>
</reference>
<dbReference type="CDD" id="cd07067">
    <property type="entry name" value="HP_PGM_like"/>
    <property type="match status" value="1"/>
</dbReference>
<keyword evidence="3" id="KW-0175">Coiled coil</keyword>
<accession>A0A383WLP6</accession>
<feature type="region of interest" description="Disordered" evidence="4">
    <location>
        <begin position="198"/>
        <end position="229"/>
    </location>
</feature>
<dbReference type="Pfam" id="PF00300">
    <property type="entry name" value="His_Phos_1"/>
    <property type="match status" value="1"/>
</dbReference>
<dbReference type="PANTHER" id="PTHR46192">
    <property type="entry name" value="BROAD-RANGE ACID PHOSPHATASE DET1"/>
    <property type="match status" value="1"/>
</dbReference>
<feature type="region of interest" description="Disordered" evidence="4">
    <location>
        <begin position="50"/>
        <end position="101"/>
    </location>
</feature>
<feature type="compositionally biased region" description="Polar residues" evidence="4">
    <location>
        <begin position="63"/>
        <end position="88"/>
    </location>
</feature>
<evidence type="ECO:0000313" key="5">
    <source>
        <dbReference type="EMBL" id="SZX78089.1"/>
    </source>
</evidence>
<feature type="binding site" evidence="2">
    <location>
        <begin position="275"/>
        <end position="282"/>
    </location>
    <ligand>
        <name>substrate</name>
    </ligand>
</feature>